<dbReference type="AlphaFoldDB" id="B7QNX3"/>
<feature type="non-terminal residue" evidence="1">
    <location>
        <position position="57"/>
    </location>
</feature>
<dbReference type="Pfam" id="PF01019">
    <property type="entry name" value="G_glu_transpept"/>
    <property type="match status" value="1"/>
</dbReference>
<reference evidence="1 3" key="1">
    <citation type="submission" date="2008-03" db="EMBL/GenBank/DDBJ databases">
        <title>Annotation of Ixodes scapularis.</title>
        <authorList>
            <consortium name="Ixodes scapularis Genome Project Consortium"/>
            <person name="Caler E."/>
            <person name="Hannick L.I."/>
            <person name="Bidwell S."/>
            <person name="Joardar V."/>
            <person name="Thiagarajan M."/>
            <person name="Amedeo P."/>
            <person name="Galinsky K.J."/>
            <person name="Schobel S."/>
            <person name="Inman J."/>
            <person name="Hostetler J."/>
            <person name="Miller J."/>
            <person name="Hammond M."/>
            <person name="Megy K."/>
            <person name="Lawson D."/>
            <person name="Kodira C."/>
            <person name="Sutton G."/>
            <person name="Meyer J."/>
            <person name="Hill C.A."/>
            <person name="Birren B."/>
            <person name="Nene V."/>
            <person name="Collins F."/>
            <person name="Alarcon-Chaidez F."/>
            <person name="Wikel S."/>
            <person name="Strausberg R."/>
        </authorList>
    </citation>
    <scope>NUCLEOTIDE SEQUENCE [LARGE SCALE GENOMIC DNA]</scope>
    <source>
        <strain evidence="3">Wikel</strain>
        <strain evidence="1">Wikel colony</strain>
    </source>
</reference>
<gene>
    <name evidence="1" type="ORF">IscW_ISCW015543</name>
</gene>
<dbReference type="PANTHER" id="PTHR43881">
    <property type="entry name" value="GAMMA-GLUTAMYLTRANSPEPTIDASE (AFU_ORTHOLOGUE AFUA_4G13580)"/>
    <property type="match status" value="1"/>
</dbReference>
<dbReference type="EMBL" id="ABJB010125369">
    <property type="status" value="NOT_ANNOTATED_CDS"/>
    <property type="molecule type" value="Genomic_DNA"/>
</dbReference>
<dbReference type="InParanoid" id="B7QNX3"/>
<evidence type="ECO:0000313" key="1">
    <source>
        <dbReference type="EMBL" id="EEC20545.1"/>
    </source>
</evidence>
<dbReference type="PANTHER" id="PTHR43881:SF1">
    <property type="entry name" value="GAMMA-GLUTAMYLTRANSPEPTIDASE (AFU_ORTHOLOGUE AFUA_4G13580)"/>
    <property type="match status" value="1"/>
</dbReference>
<protein>
    <submittedName>
        <fullName evidence="1 2">Uncharacterized protein</fullName>
    </submittedName>
</protein>
<dbReference type="InterPro" id="IPR052896">
    <property type="entry name" value="GGT-like_enzyme"/>
</dbReference>
<dbReference type="InterPro" id="IPR029055">
    <property type="entry name" value="Ntn_hydrolases_N"/>
</dbReference>
<dbReference type="VEuPathDB" id="VectorBase:ISCW015543"/>
<name>B7QNX3_IXOSC</name>
<proteinExistence type="predicted"/>
<dbReference type="EnsemblMetazoa" id="ISCW015543-RA">
    <property type="protein sequence ID" value="ISCW015543-PA"/>
    <property type="gene ID" value="ISCW015543"/>
</dbReference>
<evidence type="ECO:0000313" key="3">
    <source>
        <dbReference type="Proteomes" id="UP000001555"/>
    </source>
</evidence>
<dbReference type="Proteomes" id="UP000001555">
    <property type="component" value="Unassembled WGS sequence"/>
</dbReference>
<organism>
    <name type="scientific">Ixodes scapularis</name>
    <name type="common">Black-legged tick</name>
    <name type="synonym">Deer tick</name>
    <dbReference type="NCBI Taxonomy" id="6945"/>
    <lineage>
        <taxon>Eukaryota</taxon>
        <taxon>Metazoa</taxon>
        <taxon>Ecdysozoa</taxon>
        <taxon>Arthropoda</taxon>
        <taxon>Chelicerata</taxon>
        <taxon>Arachnida</taxon>
        <taxon>Acari</taxon>
        <taxon>Parasitiformes</taxon>
        <taxon>Ixodida</taxon>
        <taxon>Ixodoidea</taxon>
        <taxon>Ixodidae</taxon>
        <taxon>Ixodinae</taxon>
        <taxon>Ixodes</taxon>
    </lineage>
</organism>
<dbReference type="EMBL" id="DS980548">
    <property type="protein sequence ID" value="EEC20545.1"/>
    <property type="molecule type" value="Genomic_DNA"/>
</dbReference>
<keyword evidence="3" id="KW-1185">Reference proteome</keyword>
<reference evidence="2" key="2">
    <citation type="submission" date="2020-05" db="UniProtKB">
        <authorList>
            <consortium name="EnsemblMetazoa"/>
        </authorList>
    </citation>
    <scope>IDENTIFICATION</scope>
    <source>
        <strain evidence="2">wikel</strain>
    </source>
</reference>
<sequence>IALCYSDALRRGGNAADAAVTMAVTLQMVQPMSCGVGGDCFATFYDATKREVRCMDG</sequence>
<dbReference type="PaxDb" id="6945-B7QNX3"/>
<dbReference type="VEuPathDB" id="VectorBase:ISCI015543"/>
<evidence type="ECO:0000313" key="2">
    <source>
        <dbReference type="EnsemblMetazoa" id="ISCW015543-PA"/>
    </source>
</evidence>
<dbReference type="SUPFAM" id="SSF56235">
    <property type="entry name" value="N-terminal nucleophile aminohydrolases (Ntn hydrolases)"/>
    <property type="match status" value="1"/>
</dbReference>
<feature type="non-terminal residue" evidence="1">
    <location>
        <position position="1"/>
    </location>
</feature>
<accession>B7QNX3</accession>
<dbReference type="HOGENOM" id="CLU_3002427_0_0_1"/>